<dbReference type="AlphaFoldDB" id="A0A369J9P8"/>
<organism evidence="1 2">
    <name type="scientific">Hypsizygus marmoreus</name>
    <name type="common">White beech mushroom</name>
    <name type="synonym">Agaricus marmoreus</name>
    <dbReference type="NCBI Taxonomy" id="39966"/>
    <lineage>
        <taxon>Eukaryota</taxon>
        <taxon>Fungi</taxon>
        <taxon>Dikarya</taxon>
        <taxon>Basidiomycota</taxon>
        <taxon>Agaricomycotina</taxon>
        <taxon>Agaricomycetes</taxon>
        <taxon>Agaricomycetidae</taxon>
        <taxon>Agaricales</taxon>
        <taxon>Tricholomatineae</taxon>
        <taxon>Lyophyllaceae</taxon>
        <taxon>Hypsizygus</taxon>
    </lineage>
</organism>
<dbReference type="EMBL" id="LUEZ02000087">
    <property type="protein sequence ID" value="RDB18829.1"/>
    <property type="molecule type" value="Genomic_DNA"/>
</dbReference>
<dbReference type="Proteomes" id="UP000076154">
    <property type="component" value="Unassembled WGS sequence"/>
</dbReference>
<keyword evidence="2" id="KW-1185">Reference proteome</keyword>
<feature type="non-terminal residue" evidence="1">
    <location>
        <position position="192"/>
    </location>
</feature>
<dbReference type="InParanoid" id="A0A369J9P8"/>
<evidence type="ECO:0000313" key="2">
    <source>
        <dbReference type="Proteomes" id="UP000076154"/>
    </source>
</evidence>
<accession>A0A369J9P8</accession>
<comment type="caution">
    <text evidence="1">The sequence shown here is derived from an EMBL/GenBank/DDBJ whole genome shotgun (WGS) entry which is preliminary data.</text>
</comment>
<reference evidence="1" key="1">
    <citation type="submission" date="2018-04" db="EMBL/GenBank/DDBJ databases">
        <title>Whole genome sequencing of Hypsizygus marmoreus.</title>
        <authorList>
            <person name="Choi I.-G."/>
            <person name="Min B."/>
            <person name="Kim J.-G."/>
            <person name="Kim S."/>
            <person name="Oh Y.-L."/>
            <person name="Kong W.-S."/>
            <person name="Park H."/>
            <person name="Jeong J."/>
            <person name="Song E.-S."/>
        </authorList>
    </citation>
    <scope>NUCLEOTIDE SEQUENCE [LARGE SCALE GENOMIC DNA]</scope>
    <source>
        <strain evidence="1">51987-8</strain>
    </source>
</reference>
<proteinExistence type="predicted"/>
<sequence>MTVAIPSLPSADALPNCTPADLSSNLCAVHHLPNPPRYIWCNTSPSQPYTFSAWITSPFTAQPSSSSCHHPVDLYRKNPWIAFRHSTRSFRCRMSPRCIVRDDGEAVEGAFVRQFHVGWHDWISCWPEEGSAGCERHDDEDGECAFDHRSVSDALSLPSTVSNCYLSFLVAARHDTACNCCTPLGGGSPTCI</sequence>
<evidence type="ECO:0000313" key="1">
    <source>
        <dbReference type="EMBL" id="RDB18829.1"/>
    </source>
</evidence>
<name>A0A369J9P8_HYPMA</name>
<gene>
    <name evidence="1" type="ORF">Hypma_014526</name>
</gene>
<protein>
    <submittedName>
        <fullName evidence="1">Uncharacterized protein</fullName>
    </submittedName>
</protein>